<evidence type="ECO:0000256" key="2">
    <source>
        <dbReference type="ARBA" id="ARBA00022448"/>
    </source>
</evidence>
<dbReference type="InterPro" id="IPR052156">
    <property type="entry name" value="BCAA_Transport_ATP-bd_LivF"/>
</dbReference>
<dbReference type="InterPro" id="IPR003593">
    <property type="entry name" value="AAA+_ATPase"/>
</dbReference>
<dbReference type="PANTHER" id="PTHR43820:SF4">
    <property type="entry name" value="HIGH-AFFINITY BRANCHED-CHAIN AMINO ACID TRANSPORT ATP-BINDING PROTEIN LIVF"/>
    <property type="match status" value="1"/>
</dbReference>
<keyword evidence="2" id="KW-0813">Transport</keyword>
<dbReference type="InterPro" id="IPR027417">
    <property type="entry name" value="P-loop_NTPase"/>
</dbReference>
<keyword evidence="3" id="KW-0547">Nucleotide-binding</keyword>
<proteinExistence type="inferred from homology"/>
<evidence type="ECO:0000313" key="7">
    <source>
        <dbReference type="EMBL" id="QEC50816.1"/>
    </source>
</evidence>
<keyword evidence="8" id="KW-1185">Reference proteome</keyword>
<evidence type="ECO:0000259" key="6">
    <source>
        <dbReference type="PROSITE" id="PS50893"/>
    </source>
</evidence>
<dbReference type="InterPro" id="IPR017871">
    <property type="entry name" value="ABC_transporter-like_CS"/>
</dbReference>
<dbReference type="KEGG" id="bsol:FSW04_17950"/>
<dbReference type="Pfam" id="PF00005">
    <property type="entry name" value="ABC_tran"/>
    <property type="match status" value="1"/>
</dbReference>
<dbReference type="PROSITE" id="PS50893">
    <property type="entry name" value="ABC_TRANSPORTER_2"/>
    <property type="match status" value="1"/>
</dbReference>
<dbReference type="InterPro" id="IPR003439">
    <property type="entry name" value="ABC_transporter-like_ATP-bd"/>
</dbReference>
<dbReference type="Gene3D" id="3.40.50.300">
    <property type="entry name" value="P-loop containing nucleotide triphosphate hydrolases"/>
    <property type="match status" value="1"/>
</dbReference>
<dbReference type="GO" id="GO:0016887">
    <property type="term" value="F:ATP hydrolysis activity"/>
    <property type="evidence" value="ECO:0007669"/>
    <property type="project" value="InterPro"/>
</dbReference>
<accession>A0A5B8UCG6</accession>
<sequence>MATRLLELDGLQAGYGRRPVLFDVGLTVAKGEIVALFGHNGAGKTTMLNSIFGRVKPTSGTITFDGQAITGTKGIVNVKRGMTLIPAEHFTFQDLTVLDNLRLGAYNESSRQVIDQRIQQSYELFPILEERSKQLAGTMSGGQQRMLSIAIALMTGPKLLLLDEPSLGLSPALVQQMMDAIGRLAKEQGLSVLMVEQNVVQTLGVVDRAYFMRGGRIILEERAEELRGRDSYWDLF</sequence>
<protein>
    <submittedName>
        <fullName evidence="7">ABC transporter ATP-binding protein</fullName>
    </submittedName>
</protein>
<keyword evidence="4 7" id="KW-0067">ATP-binding</keyword>
<dbReference type="CDD" id="cd03224">
    <property type="entry name" value="ABC_TM1139_LivF_branched"/>
    <property type="match status" value="1"/>
</dbReference>
<reference evidence="7 8" key="1">
    <citation type="journal article" date="2018" name="J. Microbiol.">
        <title>Baekduia soli gen. nov., sp. nov., a novel bacterium isolated from the soil of Baekdu Mountain and proposal of a novel family name, Baekduiaceae fam. nov.</title>
        <authorList>
            <person name="An D.S."/>
            <person name="Siddiqi M.Z."/>
            <person name="Kim K.H."/>
            <person name="Yu H.S."/>
            <person name="Im W.T."/>
        </authorList>
    </citation>
    <scope>NUCLEOTIDE SEQUENCE [LARGE SCALE GENOMIC DNA]</scope>
    <source>
        <strain evidence="7 8">BR7-21</strain>
    </source>
</reference>
<dbReference type="AlphaFoldDB" id="A0A5B8UCG6"/>
<dbReference type="SUPFAM" id="SSF52540">
    <property type="entry name" value="P-loop containing nucleoside triphosphate hydrolases"/>
    <property type="match status" value="1"/>
</dbReference>
<dbReference type="EMBL" id="CP042430">
    <property type="protein sequence ID" value="QEC50816.1"/>
    <property type="molecule type" value="Genomic_DNA"/>
</dbReference>
<comment type="similarity">
    <text evidence="1">Belongs to the ABC transporter superfamily.</text>
</comment>
<evidence type="ECO:0000256" key="4">
    <source>
        <dbReference type="ARBA" id="ARBA00022840"/>
    </source>
</evidence>
<evidence type="ECO:0000256" key="3">
    <source>
        <dbReference type="ARBA" id="ARBA00022741"/>
    </source>
</evidence>
<evidence type="ECO:0000313" key="8">
    <source>
        <dbReference type="Proteomes" id="UP000321805"/>
    </source>
</evidence>
<feature type="domain" description="ABC transporter" evidence="6">
    <location>
        <begin position="6"/>
        <end position="235"/>
    </location>
</feature>
<dbReference type="Proteomes" id="UP000321805">
    <property type="component" value="Chromosome"/>
</dbReference>
<keyword evidence="5" id="KW-0029">Amino-acid transport</keyword>
<dbReference type="GO" id="GO:0015807">
    <property type="term" value="P:L-amino acid transport"/>
    <property type="evidence" value="ECO:0007669"/>
    <property type="project" value="TreeGrafter"/>
</dbReference>
<gene>
    <name evidence="7" type="ORF">FSW04_17950</name>
</gene>
<dbReference type="PROSITE" id="PS00211">
    <property type="entry name" value="ABC_TRANSPORTER_1"/>
    <property type="match status" value="1"/>
</dbReference>
<evidence type="ECO:0000256" key="5">
    <source>
        <dbReference type="ARBA" id="ARBA00022970"/>
    </source>
</evidence>
<dbReference type="OrthoDB" id="5179231at2"/>
<dbReference type="GO" id="GO:0015658">
    <property type="term" value="F:branched-chain amino acid transmembrane transporter activity"/>
    <property type="evidence" value="ECO:0007669"/>
    <property type="project" value="TreeGrafter"/>
</dbReference>
<dbReference type="PANTHER" id="PTHR43820">
    <property type="entry name" value="HIGH-AFFINITY BRANCHED-CHAIN AMINO ACID TRANSPORT ATP-BINDING PROTEIN LIVF"/>
    <property type="match status" value="1"/>
</dbReference>
<evidence type="ECO:0000256" key="1">
    <source>
        <dbReference type="ARBA" id="ARBA00005417"/>
    </source>
</evidence>
<dbReference type="GO" id="GO:0005524">
    <property type="term" value="F:ATP binding"/>
    <property type="evidence" value="ECO:0007669"/>
    <property type="project" value="UniProtKB-KW"/>
</dbReference>
<organism evidence="7 8">
    <name type="scientific">Baekduia soli</name>
    <dbReference type="NCBI Taxonomy" id="496014"/>
    <lineage>
        <taxon>Bacteria</taxon>
        <taxon>Bacillati</taxon>
        <taxon>Actinomycetota</taxon>
        <taxon>Thermoleophilia</taxon>
        <taxon>Solirubrobacterales</taxon>
        <taxon>Baekduiaceae</taxon>
        <taxon>Baekduia</taxon>
    </lineage>
</organism>
<dbReference type="SMART" id="SM00382">
    <property type="entry name" value="AAA"/>
    <property type="match status" value="1"/>
</dbReference>
<name>A0A5B8UCG6_9ACTN</name>